<evidence type="ECO:0000313" key="1">
    <source>
        <dbReference type="EMBL" id="HIH08517.1"/>
    </source>
</evidence>
<dbReference type="Gene3D" id="3.40.50.300">
    <property type="entry name" value="P-loop containing nucleotide triphosphate hydrolases"/>
    <property type="match status" value="1"/>
</dbReference>
<sequence>MLILKRLKEKAWKSWKKSVERENRKLPKGAVSIHYRVFEGRDFSWKEVEDLRKQFGFTDLYLFHGVAMERNGRAVVVSGPQGIGKSTTLRRLIKNDSIRPLDDGIVLVGKKRAGLFVLESGKYPMRSNSSRASKFFRLGRKSIYTEASPSRLRYAIKQKTTNANIIASAWLGSVFSADRSAESFQPRVVELGKLIFLPHERDPLKPKMVSGQSVSEIGEKELQRRFGKGKLTVVSPIQKNPKKKLLELILGG</sequence>
<evidence type="ECO:0000313" key="2">
    <source>
        <dbReference type="EMBL" id="MBS3059456.1"/>
    </source>
</evidence>
<gene>
    <name evidence="1" type="ORF">HA237_04050</name>
    <name evidence="2" type="ORF">J4224_03480</name>
</gene>
<reference evidence="1" key="1">
    <citation type="journal article" date="2020" name="bioRxiv">
        <title>A rank-normalized archaeal taxonomy based on genome phylogeny resolves widespread incomplete and uneven classifications.</title>
        <authorList>
            <person name="Rinke C."/>
            <person name="Chuvochina M."/>
            <person name="Mussig A.J."/>
            <person name="Chaumeil P.-A."/>
            <person name="Waite D.W."/>
            <person name="Whitman W.B."/>
            <person name="Parks D.H."/>
            <person name="Hugenholtz P."/>
        </authorList>
    </citation>
    <scope>NUCLEOTIDE SEQUENCE</scope>
    <source>
        <strain evidence="1">UBA10011</strain>
    </source>
</reference>
<dbReference type="Proteomes" id="UP000577419">
    <property type="component" value="Unassembled WGS sequence"/>
</dbReference>
<dbReference type="EMBL" id="JAGVWF010000047">
    <property type="protein sequence ID" value="MBS3059456.1"/>
    <property type="molecule type" value="Genomic_DNA"/>
</dbReference>
<dbReference type="EMBL" id="DUFG01000018">
    <property type="protein sequence ID" value="HIH08517.1"/>
    <property type="molecule type" value="Genomic_DNA"/>
</dbReference>
<protein>
    <submittedName>
        <fullName evidence="1">Uncharacterized protein</fullName>
    </submittedName>
</protein>
<name>A0A7J4IXJ4_9ARCH</name>
<reference evidence="2" key="2">
    <citation type="submission" date="2021-03" db="EMBL/GenBank/DDBJ databases">
        <authorList>
            <person name="Jaffe A."/>
        </authorList>
    </citation>
    <scope>NUCLEOTIDE SEQUENCE</scope>
    <source>
        <strain evidence="2">RIFCSPHIGHO2_01_FULL_GW2011_AR10_43_9</strain>
    </source>
</reference>
<accession>A0A7J4IXJ4</accession>
<proteinExistence type="predicted"/>
<comment type="caution">
    <text evidence="1">The sequence shown here is derived from an EMBL/GenBank/DDBJ whole genome shotgun (WGS) entry which is preliminary data.</text>
</comment>
<organism evidence="1 3">
    <name type="scientific">Candidatus Iainarchaeum sp</name>
    <dbReference type="NCBI Taxonomy" id="3101447"/>
    <lineage>
        <taxon>Archaea</taxon>
        <taxon>Candidatus Iainarchaeota</taxon>
        <taxon>Candidatus Iainarchaeia</taxon>
        <taxon>Candidatus Iainarchaeales</taxon>
        <taxon>Candidatus Iainarchaeaceae</taxon>
        <taxon>Candidatus Iainarchaeum</taxon>
    </lineage>
</organism>
<reference evidence="2" key="3">
    <citation type="submission" date="2021-05" db="EMBL/GenBank/DDBJ databases">
        <title>Protein family content uncovers lineage relationships and bacterial pathway maintenance mechanisms in DPANN archaea.</title>
        <authorList>
            <person name="Castelle C.J."/>
            <person name="Meheust R."/>
            <person name="Jaffe A.L."/>
            <person name="Seitz K."/>
            <person name="Gong X."/>
            <person name="Baker B.J."/>
            <person name="Banfield J.F."/>
        </authorList>
    </citation>
    <scope>NUCLEOTIDE SEQUENCE</scope>
    <source>
        <strain evidence="2">RIFCSPHIGHO2_01_FULL_GW2011_AR10_43_9</strain>
    </source>
</reference>
<dbReference type="SUPFAM" id="SSF53795">
    <property type="entry name" value="PEP carboxykinase-like"/>
    <property type="match status" value="1"/>
</dbReference>
<dbReference type="AlphaFoldDB" id="A0A7J4IXJ4"/>
<dbReference type="InterPro" id="IPR027417">
    <property type="entry name" value="P-loop_NTPase"/>
</dbReference>
<evidence type="ECO:0000313" key="3">
    <source>
        <dbReference type="Proteomes" id="UP000577419"/>
    </source>
</evidence>
<dbReference type="Proteomes" id="UP000683213">
    <property type="component" value="Unassembled WGS sequence"/>
</dbReference>